<proteinExistence type="predicted"/>
<feature type="domain" description="DinB-like" evidence="1">
    <location>
        <begin position="22"/>
        <end position="144"/>
    </location>
</feature>
<dbReference type="OrthoDB" id="9798830at2"/>
<dbReference type="InterPro" id="IPR024775">
    <property type="entry name" value="DinB-like"/>
</dbReference>
<dbReference type="EMBL" id="FODJ01000002">
    <property type="protein sequence ID" value="SEN90308.1"/>
    <property type="molecule type" value="Genomic_DNA"/>
</dbReference>
<name>A0A1H8KD13_9BACI</name>
<dbReference type="RefSeq" id="WP_091495494.1">
    <property type="nucleotide sequence ID" value="NZ_FODJ01000002.1"/>
</dbReference>
<evidence type="ECO:0000313" key="2">
    <source>
        <dbReference type="EMBL" id="SEN90308.1"/>
    </source>
</evidence>
<dbReference type="STRING" id="872970.SAMN04488134_102237"/>
<dbReference type="InterPro" id="IPR034660">
    <property type="entry name" value="DinB/YfiT-like"/>
</dbReference>
<evidence type="ECO:0000259" key="1">
    <source>
        <dbReference type="Pfam" id="PF12867"/>
    </source>
</evidence>
<protein>
    <submittedName>
        <fullName evidence="2">DinB superfamily protein</fullName>
    </submittedName>
</protein>
<keyword evidence="3" id="KW-1185">Reference proteome</keyword>
<organism evidence="2 3">
    <name type="scientific">Amphibacillus marinus</name>
    <dbReference type="NCBI Taxonomy" id="872970"/>
    <lineage>
        <taxon>Bacteria</taxon>
        <taxon>Bacillati</taxon>
        <taxon>Bacillota</taxon>
        <taxon>Bacilli</taxon>
        <taxon>Bacillales</taxon>
        <taxon>Bacillaceae</taxon>
        <taxon>Amphibacillus</taxon>
    </lineage>
</organism>
<accession>A0A1H8KD13</accession>
<dbReference type="Pfam" id="PF12867">
    <property type="entry name" value="DinB_2"/>
    <property type="match status" value="1"/>
</dbReference>
<dbReference type="Gene3D" id="1.20.120.450">
    <property type="entry name" value="dinb family like domain"/>
    <property type="match status" value="1"/>
</dbReference>
<dbReference type="Proteomes" id="UP000199300">
    <property type="component" value="Unassembled WGS sequence"/>
</dbReference>
<dbReference type="SUPFAM" id="SSF109854">
    <property type="entry name" value="DinB/YfiT-like putative metalloenzymes"/>
    <property type="match status" value="1"/>
</dbReference>
<reference evidence="2 3" key="1">
    <citation type="submission" date="2016-10" db="EMBL/GenBank/DDBJ databases">
        <authorList>
            <person name="de Groot N.N."/>
        </authorList>
    </citation>
    <scope>NUCLEOTIDE SEQUENCE [LARGE SCALE GENOMIC DNA]</scope>
    <source>
        <strain evidence="2 3">CGMCC 1.10434</strain>
    </source>
</reference>
<dbReference type="AlphaFoldDB" id="A0A1H8KD13"/>
<sequence length="153" mass="17867">MKELLLDQFLANANDHSWYLSYQEVVEDVDEGLAFQKPNQTSHSIAELTQHLIYWNTIWQQRYRNGDVNQVSSVEDNKESFKVDGQITFSKLKQNLLTILLDWQELLKDSARLNSPVNGFPVEAQWWMVMANATTHNAYHIGQIAYIKKMYSK</sequence>
<gene>
    <name evidence="2" type="ORF">SAMN04488134_102237</name>
</gene>
<evidence type="ECO:0000313" key="3">
    <source>
        <dbReference type="Proteomes" id="UP000199300"/>
    </source>
</evidence>